<name>A0AAW1JBR3_POPJA</name>
<dbReference type="AlphaFoldDB" id="A0AAW1JBR3"/>
<sequence>MIHLIYEDVVPGSSKRRKAKDTNTPHFSWRSDNEFVPQYHAYDSTNAGTNTPHFSWRSDNEFVPQYHAYDSTNAGFRLLSDLEDENNFLQYFQCYFTEELVQKIATETNRYFEFVTQNTNKSKYSRLNHWRGTNTEEIFLLFLGMTILIARNKKLKISECWSRDCLLQTPIFQKVMSRDRYLLLLRLLHFCNNEEQKPGDRLFKLETVISSLKTTFRGSFMPFENLCIDESLLLYKGRLSFKQCGSFMPFENLCIDESLLLYKGRLSFKQCIRSKRHRFDVKFFVLTDVETDYVLDFIIYTGAITDLDEVYKSLGISGAVVYTLTWTKFIKV</sequence>
<dbReference type="Proteomes" id="UP001458880">
    <property type="component" value="Unassembled WGS sequence"/>
</dbReference>
<comment type="caution">
    <text evidence="2">The sequence shown here is derived from an EMBL/GenBank/DDBJ whole genome shotgun (WGS) entry which is preliminary data.</text>
</comment>
<gene>
    <name evidence="2" type="ORF">QE152_g31093</name>
</gene>
<dbReference type="Pfam" id="PF13843">
    <property type="entry name" value="DDE_Tnp_1_7"/>
    <property type="match status" value="2"/>
</dbReference>
<organism evidence="2 3">
    <name type="scientific">Popillia japonica</name>
    <name type="common">Japanese beetle</name>
    <dbReference type="NCBI Taxonomy" id="7064"/>
    <lineage>
        <taxon>Eukaryota</taxon>
        <taxon>Metazoa</taxon>
        <taxon>Ecdysozoa</taxon>
        <taxon>Arthropoda</taxon>
        <taxon>Hexapoda</taxon>
        <taxon>Insecta</taxon>
        <taxon>Pterygota</taxon>
        <taxon>Neoptera</taxon>
        <taxon>Endopterygota</taxon>
        <taxon>Coleoptera</taxon>
        <taxon>Polyphaga</taxon>
        <taxon>Scarabaeiformia</taxon>
        <taxon>Scarabaeidae</taxon>
        <taxon>Rutelinae</taxon>
        <taxon>Popillia</taxon>
    </lineage>
</organism>
<accession>A0AAW1JBR3</accession>
<dbReference type="PANTHER" id="PTHR46599">
    <property type="entry name" value="PIGGYBAC TRANSPOSABLE ELEMENT-DERIVED PROTEIN 4"/>
    <property type="match status" value="1"/>
</dbReference>
<keyword evidence="3" id="KW-1185">Reference proteome</keyword>
<feature type="domain" description="PiggyBac transposable element-derived protein" evidence="1">
    <location>
        <begin position="247"/>
        <end position="324"/>
    </location>
</feature>
<dbReference type="InterPro" id="IPR029526">
    <property type="entry name" value="PGBD"/>
</dbReference>
<evidence type="ECO:0000313" key="2">
    <source>
        <dbReference type="EMBL" id="KAK9700683.1"/>
    </source>
</evidence>
<feature type="domain" description="PiggyBac transposable element-derived protein" evidence="1">
    <location>
        <begin position="90"/>
        <end position="243"/>
    </location>
</feature>
<proteinExistence type="predicted"/>
<protein>
    <submittedName>
        <fullName evidence="2">Transposase IS4</fullName>
    </submittedName>
</protein>
<evidence type="ECO:0000313" key="3">
    <source>
        <dbReference type="Proteomes" id="UP001458880"/>
    </source>
</evidence>
<dbReference type="EMBL" id="JASPKY010000432">
    <property type="protein sequence ID" value="KAK9700683.1"/>
    <property type="molecule type" value="Genomic_DNA"/>
</dbReference>
<evidence type="ECO:0000259" key="1">
    <source>
        <dbReference type="Pfam" id="PF13843"/>
    </source>
</evidence>
<reference evidence="2 3" key="1">
    <citation type="journal article" date="2024" name="BMC Genomics">
        <title>De novo assembly and annotation of Popillia japonica's genome with initial clues to its potential as an invasive pest.</title>
        <authorList>
            <person name="Cucini C."/>
            <person name="Boschi S."/>
            <person name="Funari R."/>
            <person name="Cardaioli E."/>
            <person name="Iannotti N."/>
            <person name="Marturano G."/>
            <person name="Paoli F."/>
            <person name="Bruttini M."/>
            <person name="Carapelli A."/>
            <person name="Frati F."/>
            <person name="Nardi F."/>
        </authorList>
    </citation>
    <scope>NUCLEOTIDE SEQUENCE [LARGE SCALE GENOMIC DNA]</scope>
    <source>
        <strain evidence="2">DMR45628</strain>
    </source>
</reference>
<dbReference type="PANTHER" id="PTHR46599:SF3">
    <property type="entry name" value="PIGGYBAC TRANSPOSABLE ELEMENT-DERIVED PROTEIN 4"/>
    <property type="match status" value="1"/>
</dbReference>